<dbReference type="AlphaFoldDB" id="H0EYX4"/>
<sequence length="41" mass="4843">MDIINPFREWKPFVSAEGPEFSTRRGQGSNIPREYEDKQDD</sequence>
<evidence type="ECO:0000313" key="2">
    <source>
        <dbReference type="EMBL" id="EHK96277.1"/>
    </source>
</evidence>
<evidence type="ECO:0000313" key="3">
    <source>
        <dbReference type="Proteomes" id="UP000005446"/>
    </source>
</evidence>
<dbReference type="InParanoid" id="H0EYX4"/>
<dbReference type="EMBL" id="AGUE01000262">
    <property type="protein sequence ID" value="EHK96277.1"/>
    <property type="molecule type" value="Genomic_DNA"/>
</dbReference>
<evidence type="ECO:0000256" key="1">
    <source>
        <dbReference type="SAM" id="MobiDB-lite"/>
    </source>
</evidence>
<accession>H0EYX4</accession>
<reference evidence="2 3" key="1">
    <citation type="journal article" date="2012" name="Eukaryot. Cell">
        <title>Genome sequence of the fungus Glarea lozoyensis: the first genome sequence of a species from the Helotiaceae family.</title>
        <authorList>
            <person name="Youssar L."/>
            <person name="Gruening B.A."/>
            <person name="Erxleben A."/>
            <person name="Guenther S."/>
            <person name="Huettel W."/>
        </authorList>
    </citation>
    <scope>NUCLEOTIDE SEQUENCE [LARGE SCALE GENOMIC DNA]</scope>
    <source>
        <strain evidence="3">ATCC 74030 / MF5533</strain>
    </source>
</reference>
<proteinExistence type="predicted"/>
<gene>
    <name evidence="2" type="ORF">M7I_8035</name>
</gene>
<feature type="region of interest" description="Disordered" evidence="1">
    <location>
        <begin position="18"/>
        <end position="41"/>
    </location>
</feature>
<dbReference type="Proteomes" id="UP000005446">
    <property type="component" value="Unassembled WGS sequence"/>
</dbReference>
<protein>
    <submittedName>
        <fullName evidence="2">Uncharacterized protein</fullName>
    </submittedName>
</protein>
<comment type="caution">
    <text evidence="2">The sequence shown here is derived from an EMBL/GenBank/DDBJ whole genome shotgun (WGS) entry which is preliminary data.</text>
</comment>
<keyword evidence="3" id="KW-1185">Reference proteome</keyword>
<name>H0EYX4_GLAL7</name>
<dbReference type="HOGENOM" id="CLU_3279609_0_0_1"/>
<organism evidence="2 3">
    <name type="scientific">Glarea lozoyensis (strain ATCC 74030 / MF5533)</name>
    <dbReference type="NCBI Taxonomy" id="1104152"/>
    <lineage>
        <taxon>Eukaryota</taxon>
        <taxon>Fungi</taxon>
        <taxon>Dikarya</taxon>
        <taxon>Ascomycota</taxon>
        <taxon>Pezizomycotina</taxon>
        <taxon>Leotiomycetes</taxon>
        <taxon>Helotiales</taxon>
        <taxon>Helotiaceae</taxon>
        <taxon>Glarea</taxon>
    </lineage>
</organism>